<feature type="domain" description="Zn(2)-C6 fungal-type" evidence="3">
    <location>
        <begin position="18"/>
        <end position="48"/>
    </location>
</feature>
<dbReference type="Proteomes" id="UP001586593">
    <property type="component" value="Unassembled WGS sequence"/>
</dbReference>
<evidence type="ECO:0000313" key="4">
    <source>
        <dbReference type="EMBL" id="KAL1879928.1"/>
    </source>
</evidence>
<sequence length="444" mass="48407">MDSKVQTVPQTEGPKRRACDECRSRKLACSKEPEGCSRCMKEGIKCNYSPQKPMGRPRKRPLEQVRPTEDGHIHVPSAMADTLAETSMDLDLAFLDVNDESLNFFDMLAPDPRSGPNLLDRNVSAGTKHAPHSSQVAFFNASSLVGEPYDFFQPTLPDVPPATGTSSSESASNGSTPPSDSFSWPRHESDVPPAARSCPNGGPIIPAPEPAVCGCLASLYLALDSLQSPPREVIEAIRVARTAAKTAYDTILCPVCGNPPLTMMPPIASLQNMLVLGALMSTLSSAYKRILQMVEDETVAAERDGRKLTFPVDSCGGYWGQLASCTMQLKLLQGNIMGPLDPRQWRMIARALLRADVYGLGSSHCLQIPDDDESQNLQPCLKDIINMLEERSRKRHEQIDALVAAGIVVPDHNCNYKPLSSGEKPTCLRIIDIAKQSMRELVIP</sequence>
<dbReference type="InterPro" id="IPR036864">
    <property type="entry name" value="Zn2-C6_fun-type_DNA-bd_sf"/>
</dbReference>
<dbReference type="Pfam" id="PF00172">
    <property type="entry name" value="Zn_clus"/>
    <property type="match status" value="1"/>
</dbReference>
<evidence type="ECO:0000256" key="2">
    <source>
        <dbReference type="SAM" id="MobiDB-lite"/>
    </source>
</evidence>
<dbReference type="PROSITE" id="PS50048">
    <property type="entry name" value="ZN2_CY6_FUNGAL_2"/>
    <property type="match status" value="1"/>
</dbReference>
<dbReference type="CDD" id="cd00067">
    <property type="entry name" value="GAL4"/>
    <property type="match status" value="1"/>
</dbReference>
<organism evidence="4 5">
    <name type="scientific">Phialemonium thermophilum</name>
    <dbReference type="NCBI Taxonomy" id="223376"/>
    <lineage>
        <taxon>Eukaryota</taxon>
        <taxon>Fungi</taxon>
        <taxon>Dikarya</taxon>
        <taxon>Ascomycota</taxon>
        <taxon>Pezizomycotina</taxon>
        <taxon>Sordariomycetes</taxon>
        <taxon>Sordariomycetidae</taxon>
        <taxon>Cephalothecales</taxon>
        <taxon>Cephalothecaceae</taxon>
        <taxon>Phialemonium</taxon>
    </lineage>
</organism>
<evidence type="ECO:0000256" key="1">
    <source>
        <dbReference type="ARBA" id="ARBA00023242"/>
    </source>
</evidence>
<dbReference type="PROSITE" id="PS00463">
    <property type="entry name" value="ZN2_CY6_FUNGAL_1"/>
    <property type="match status" value="1"/>
</dbReference>
<protein>
    <recommendedName>
        <fullName evidence="3">Zn(2)-C6 fungal-type domain-containing protein</fullName>
    </recommendedName>
</protein>
<keyword evidence="5" id="KW-1185">Reference proteome</keyword>
<gene>
    <name evidence="4" type="ORF">VTK73DRAFT_6624</name>
</gene>
<dbReference type="SUPFAM" id="SSF57701">
    <property type="entry name" value="Zn2/Cys6 DNA-binding domain"/>
    <property type="match status" value="1"/>
</dbReference>
<evidence type="ECO:0000259" key="3">
    <source>
        <dbReference type="PROSITE" id="PS50048"/>
    </source>
</evidence>
<dbReference type="PANTHER" id="PTHR31668">
    <property type="entry name" value="GLUCOSE TRANSPORT TRANSCRIPTION REGULATOR RGT1-RELATED-RELATED"/>
    <property type="match status" value="1"/>
</dbReference>
<proteinExistence type="predicted"/>
<dbReference type="InterPro" id="IPR001138">
    <property type="entry name" value="Zn2Cys6_DnaBD"/>
</dbReference>
<dbReference type="Gene3D" id="4.10.240.10">
    <property type="entry name" value="Zn(2)-C6 fungal-type DNA-binding domain"/>
    <property type="match status" value="1"/>
</dbReference>
<reference evidence="4 5" key="1">
    <citation type="journal article" date="2024" name="Commun. Biol.">
        <title>Comparative genomic analysis of thermophilic fungi reveals convergent evolutionary adaptations and gene losses.</title>
        <authorList>
            <person name="Steindorff A.S."/>
            <person name="Aguilar-Pontes M.V."/>
            <person name="Robinson A.J."/>
            <person name="Andreopoulos B."/>
            <person name="LaButti K."/>
            <person name="Kuo A."/>
            <person name="Mondo S."/>
            <person name="Riley R."/>
            <person name="Otillar R."/>
            <person name="Haridas S."/>
            <person name="Lipzen A."/>
            <person name="Grimwood J."/>
            <person name="Schmutz J."/>
            <person name="Clum A."/>
            <person name="Reid I.D."/>
            <person name="Moisan M.C."/>
            <person name="Butler G."/>
            <person name="Nguyen T.T.M."/>
            <person name="Dewar K."/>
            <person name="Conant G."/>
            <person name="Drula E."/>
            <person name="Henrissat B."/>
            <person name="Hansel C."/>
            <person name="Singer S."/>
            <person name="Hutchinson M.I."/>
            <person name="de Vries R.P."/>
            <person name="Natvig D.O."/>
            <person name="Powell A.J."/>
            <person name="Tsang A."/>
            <person name="Grigoriev I.V."/>
        </authorList>
    </citation>
    <scope>NUCLEOTIDE SEQUENCE [LARGE SCALE GENOMIC DNA]</scope>
    <source>
        <strain evidence="4 5">ATCC 24622</strain>
    </source>
</reference>
<dbReference type="EMBL" id="JAZHXJ010000038">
    <property type="protein sequence ID" value="KAL1879928.1"/>
    <property type="molecule type" value="Genomic_DNA"/>
</dbReference>
<dbReference type="PANTHER" id="PTHR31668:SF4">
    <property type="entry name" value="TRANSCRIPTIONAL ACTIVATOR PROTEIN DAL81"/>
    <property type="match status" value="1"/>
</dbReference>
<name>A0ABR3XWG2_9PEZI</name>
<evidence type="ECO:0000313" key="5">
    <source>
        <dbReference type="Proteomes" id="UP001586593"/>
    </source>
</evidence>
<comment type="caution">
    <text evidence="4">The sequence shown here is derived from an EMBL/GenBank/DDBJ whole genome shotgun (WGS) entry which is preliminary data.</text>
</comment>
<feature type="region of interest" description="Disordered" evidence="2">
    <location>
        <begin position="155"/>
        <end position="202"/>
    </location>
</feature>
<dbReference type="SMART" id="SM00066">
    <property type="entry name" value="GAL4"/>
    <property type="match status" value="1"/>
</dbReference>
<dbReference type="InterPro" id="IPR050797">
    <property type="entry name" value="Carb_Metab_Trans_Reg"/>
</dbReference>
<keyword evidence="1" id="KW-0539">Nucleus</keyword>
<accession>A0ABR3XWG2</accession>
<feature type="compositionally biased region" description="Low complexity" evidence="2">
    <location>
        <begin position="161"/>
        <end position="179"/>
    </location>
</feature>